<feature type="signal peptide" evidence="1">
    <location>
        <begin position="1"/>
        <end position="43"/>
    </location>
</feature>
<dbReference type="EMBL" id="SMAF01000036">
    <property type="protein sequence ID" value="TCS92336.1"/>
    <property type="molecule type" value="Genomic_DNA"/>
</dbReference>
<dbReference type="InterPro" id="IPR011050">
    <property type="entry name" value="Pectin_lyase_fold/virulence"/>
</dbReference>
<dbReference type="AlphaFoldDB" id="A0A4R3L5C4"/>
<evidence type="ECO:0000313" key="4">
    <source>
        <dbReference type="Proteomes" id="UP000294599"/>
    </source>
</evidence>
<dbReference type="InterPro" id="IPR012334">
    <property type="entry name" value="Pectin_lyas_fold"/>
</dbReference>
<proteinExistence type="predicted"/>
<keyword evidence="1" id="KW-0732">Signal</keyword>
<protein>
    <submittedName>
        <fullName evidence="3">Parallel beta helix pectate lyase-like protein</fullName>
    </submittedName>
</protein>
<organism evidence="3 4">
    <name type="scientific">Pseudofulvimonas gallinarii</name>
    <dbReference type="NCBI Taxonomy" id="634155"/>
    <lineage>
        <taxon>Bacteria</taxon>
        <taxon>Pseudomonadati</taxon>
        <taxon>Pseudomonadota</taxon>
        <taxon>Gammaproteobacteria</taxon>
        <taxon>Lysobacterales</taxon>
        <taxon>Rhodanobacteraceae</taxon>
        <taxon>Pseudofulvimonas</taxon>
    </lineage>
</organism>
<accession>A0A4R3L5C4</accession>
<dbReference type="NCBIfam" id="NF041518">
    <property type="entry name" value="choice_anch_Q"/>
    <property type="match status" value="1"/>
</dbReference>
<evidence type="ECO:0000256" key="1">
    <source>
        <dbReference type="SAM" id="SignalP"/>
    </source>
</evidence>
<dbReference type="InterPro" id="IPR006626">
    <property type="entry name" value="PbH1"/>
</dbReference>
<evidence type="ECO:0000259" key="2">
    <source>
        <dbReference type="Pfam" id="PF13229"/>
    </source>
</evidence>
<dbReference type="SMART" id="SM00710">
    <property type="entry name" value="PbH1"/>
    <property type="match status" value="4"/>
</dbReference>
<feature type="domain" description="Right handed beta helix" evidence="2">
    <location>
        <begin position="172"/>
        <end position="317"/>
    </location>
</feature>
<dbReference type="Gene3D" id="2.160.20.10">
    <property type="entry name" value="Single-stranded right-handed beta-helix, Pectin lyase-like"/>
    <property type="match status" value="1"/>
</dbReference>
<feature type="chain" id="PRO_5020558665" evidence="1">
    <location>
        <begin position="44"/>
        <end position="451"/>
    </location>
</feature>
<name>A0A4R3L5C4_9GAMM</name>
<dbReference type="InterPro" id="IPR039448">
    <property type="entry name" value="Beta_helix"/>
</dbReference>
<dbReference type="Proteomes" id="UP000294599">
    <property type="component" value="Unassembled WGS sequence"/>
</dbReference>
<dbReference type="InterPro" id="IPR059226">
    <property type="entry name" value="Choice_anch_Q_dom"/>
</dbReference>
<comment type="caution">
    <text evidence="3">The sequence shown here is derived from an EMBL/GenBank/DDBJ whole genome shotgun (WGS) entry which is preliminary data.</text>
</comment>
<reference evidence="3 4" key="1">
    <citation type="submission" date="2019-03" db="EMBL/GenBank/DDBJ databases">
        <title>Genomic Encyclopedia of Type Strains, Phase IV (KMG-IV): sequencing the most valuable type-strain genomes for metagenomic binning, comparative biology and taxonomic classification.</title>
        <authorList>
            <person name="Goeker M."/>
        </authorList>
    </citation>
    <scope>NUCLEOTIDE SEQUENCE [LARGE SCALE GENOMIC DNA]</scope>
    <source>
        <strain evidence="3 4">DSM 21944</strain>
    </source>
</reference>
<dbReference type="OrthoDB" id="5956784at2"/>
<keyword evidence="3" id="KW-0456">Lyase</keyword>
<evidence type="ECO:0000313" key="3">
    <source>
        <dbReference type="EMBL" id="TCS92336.1"/>
    </source>
</evidence>
<gene>
    <name evidence="3" type="ORF">EDC25_13610</name>
</gene>
<dbReference type="GO" id="GO:0016829">
    <property type="term" value="F:lyase activity"/>
    <property type="evidence" value="ECO:0007669"/>
    <property type="project" value="UniProtKB-KW"/>
</dbReference>
<dbReference type="Pfam" id="PF13229">
    <property type="entry name" value="Beta_helix"/>
    <property type="match status" value="1"/>
</dbReference>
<dbReference type="SUPFAM" id="SSF51126">
    <property type="entry name" value="Pectin lyase-like"/>
    <property type="match status" value="1"/>
</dbReference>
<sequence>MNPHNPLRRTLALTGCFNGYGRGFLPLCLVLLAALTLASASSAATFTPNSFDDRIDANPGDGICATSAPVVCTLRAAVMEANALAGPDIIALNGGTYTLTRPGLNENAALTGDLDLTDVAGLAILSQAGIITTIDGDARDRVLDVRAGHLVLSGVRIIKGHAQWADSALDTSVGGGIRFNPGTGGTLQFSILENNRAHAGGGIWAHSANVLLRYSQLRANHAGDTGPLETNPEGAGIRVTYGTSLRIENSSLYNHFTYQSAFGIQGTVSLEYSSLALFSSTISGDNVSAIHTWGSDVVLQNATISNNGAGLVWSSNAEVLGSHSLFIRNSVFAGNDNSDCGIFSVSPGDIHDIDGHNLDSDGTCGFAPGFGNLPNTDAKLLPLSTSLLLPAHFPAPDSPLINAGSPLNPASGNPEACFQFDQLGNQRRTGKCDIGAVEEGSELFSDGFEQP</sequence>
<dbReference type="RefSeq" id="WP_132577727.1">
    <property type="nucleotide sequence ID" value="NZ_JBHLWF010000072.1"/>
</dbReference>
<keyword evidence="4" id="KW-1185">Reference proteome</keyword>